<dbReference type="Pfam" id="PF12893">
    <property type="entry name" value="Lumazine_bd_2"/>
    <property type="match status" value="1"/>
</dbReference>
<sequence length="128" mass="14536">MDARGEVVLALDDYFDGLHHSDTARLRRVFHPAALYACATDGSLLLRTMDEYFPVVDARPSPASRGEPRHDRIVSIEFAGPVTAFARVECAIAPKAFVDFLTLVRLDGRWRILSKVFHYERMDERASR</sequence>
<dbReference type="Proteomes" id="UP000550401">
    <property type="component" value="Unassembled WGS sequence"/>
</dbReference>
<proteinExistence type="predicted"/>
<dbReference type="InterPro" id="IPR032710">
    <property type="entry name" value="NTF2-like_dom_sf"/>
</dbReference>
<reference evidence="1 2" key="1">
    <citation type="submission" date="2020-07" db="EMBL/GenBank/DDBJ databases">
        <title>Genomic Encyclopedia of Type Strains, Phase IV (KMG-V): Genome sequencing to study the core and pangenomes of soil and plant-associated prokaryotes.</title>
        <authorList>
            <person name="Whitman W."/>
        </authorList>
    </citation>
    <scope>NUCLEOTIDE SEQUENCE [LARGE SCALE GENOMIC DNA]</scope>
    <source>
        <strain evidence="1 2">RH2WT43</strain>
    </source>
</reference>
<comment type="caution">
    <text evidence="1">The sequence shown here is derived from an EMBL/GenBank/DDBJ whole genome shotgun (WGS) entry which is preliminary data.</text>
</comment>
<dbReference type="InterPro" id="IPR039437">
    <property type="entry name" value="FrzH/put_lumazine-bd"/>
</dbReference>
<evidence type="ECO:0000313" key="1">
    <source>
        <dbReference type="EMBL" id="MBA8889226.1"/>
    </source>
</evidence>
<dbReference type="Gene3D" id="3.10.450.50">
    <property type="match status" value="1"/>
</dbReference>
<evidence type="ECO:0000313" key="2">
    <source>
        <dbReference type="Proteomes" id="UP000550401"/>
    </source>
</evidence>
<dbReference type="GO" id="GO:0016853">
    <property type="term" value="F:isomerase activity"/>
    <property type="evidence" value="ECO:0007669"/>
    <property type="project" value="UniProtKB-KW"/>
</dbReference>
<dbReference type="RefSeq" id="WP_182532272.1">
    <property type="nucleotide sequence ID" value="NZ_JACGXL010000006.1"/>
</dbReference>
<gene>
    <name evidence="1" type="ORF">FHW12_003469</name>
</gene>
<protein>
    <submittedName>
        <fullName evidence="1">4-oxalocrotonate tautomerase</fullName>
        <ecNumber evidence="1">5.3.2.6</ecNumber>
    </submittedName>
</protein>
<keyword evidence="2" id="KW-1185">Reference proteome</keyword>
<dbReference type="EMBL" id="JACGXL010000006">
    <property type="protein sequence ID" value="MBA8889226.1"/>
    <property type="molecule type" value="Genomic_DNA"/>
</dbReference>
<name>A0A839F3Q5_9GAMM</name>
<keyword evidence="1" id="KW-0413">Isomerase</keyword>
<dbReference type="EC" id="5.3.2.6" evidence="1"/>
<accession>A0A839F3Q5</accession>
<dbReference type="AlphaFoldDB" id="A0A839F3Q5"/>
<dbReference type="SUPFAM" id="SSF54427">
    <property type="entry name" value="NTF2-like"/>
    <property type="match status" value="1"/>
</dbReference>
<organism evidence="1 2">
    <name type="scientific">Dokdonella fugitiva</name>
    <dbReference type="NCBI Taxonomy" id="328517"/>
    <lineage>
        <taxon>Bacteria</taxon>
        <taxon>Pseudomonadati</taxon>
        <taxon>Pseudomonadota</taxon>
        <taxon>Gammaproteobacteria</taxon>
        <taxon>Lysobacterales</taxon>
        <taxon>Rhodanobacteraceae</taxon>
        <taxon>Dokdonella</taxon>
    </lineage>
</organism>